<organism evidence="1 2">
    <name type="scientific">Enterococcus durans</name>
    <dbReference type="NCBI Taxonomy" id="53345"/>
    <lineage>
        <taxon>Bacteria</taxon>
        <taxon>Bacillati</taxon>
        <taxon>Bacillota</taxon>
        <taxon>Bacilli</taxon>
        <taxon>Lactobacillales</taxon>
        <taxon>Enterococcaceae</taxon>
        <taxon>Enterococcus</taxon>
    </lineage>
</organism>
<dbReference type="EMBL" id="PDEB01000004">
    <property type="protein sequence ID" value="PEH45163.1"/>
    <property type="molecule type" value="Genomic_DNA"/>
</dbReference>
<dbReference type="Proteomes" id="UP000220669">
    <property type="component" value="Unassembled WGS sequence"/>
</dbReference>
<name>A0AB36S859_9ENTE</name>
<comment type="caution">
    <text evidence="1">The sequence shown here is derived from an EMBL/GenBank/DDBJ whole genome shotgun (WGS) entry which is preliminary data.</text>
</comment>
<accession>A0AB36S859</accession>
<proteinExistence type="predicted"/>
<evidence type="ECO:0000313" key="2">
    <source>
        <dbReference type="Proteomes" id="UP000220669"/>
    </source>
</evidence>
<dbReference type="AlphaFoldDB" id="A0AB36S859"/>
<sequence>MQADILRSWLLERRVYPIQHREVDKVTYFECLQQCFNYARDKLPDTYTVDDVAIHVLKTESHSSPDGSSKEQALAWFKFFKWIKEEE</sequence>
<protein>
    <submittedName>
        <fullName evidence="1">Uncharacterized protein</fullName>
    </submittedName>
</protein>
<evidence type="ECO:0000313" key="1">
    <source>
        <dbReference type="EMBL" id="PEH45163.1"/>
    </source>
</evidence>
<reference evidence="1 2" key="1">
    <citation type="submission" date="2017-09" db="EMBL/GenBank/DDBJ databases">
        <title>FDA dAtabase for Regulatory Grade micrObial Sequences (FDA-ARGOS): Supporting development and validation of Infectious Disease Dx tests.</title>
        <authorList>
            <person name="Minogue T."/>
            <person name="Wolcott M."/>
            <person name="Wasieloski L."/>
            <person name="Aguilar W."/>
            <person name="Moore D."/>
            <person name="Tallon L.J."/>
            <person name="Sadzewicz L."/>
            <person name="Ott S."/>
            <person name="Zhao X."/>
            <person name="Nagaraj S."/>
            <person name="Vavikolanu K."/>
            <person name="Aluvathingal J."/>
            <person name="Nadendla S."/>
            <person name="Sichtig H."/>
        </authorList>
    </citation>
    <scope>NUCLEOTIDE SEQUENCE [LARGE SCALE GENOMIC DNA]</scope>
    <source>
        <strain evidence="1 2">FDAARGOS_396</strain>
    </source>
</reference>
<gene>
    <name evidence="1" type="ORF">CRM96_09130</name>
</gene>